<feature type="binding site" evidence="6">
    <location>
        <position position="88"/>
    </location>
    <ligand>
        <name>Mg(2+)</name>
        <dbReference type="ChEBI" id="CHEBI:18420"/>
        <label>1</label>
        <note>catalytic</note>
    </ligand>
</feature>
<dbReference type="InterPro" id="IPR000760">
    <property type="entry name" value="Inositol_monophosphatase-like"/>
</dbReference>
<dbReference type="RefSeq" id="WP_146974852.1">
    <property type="nucleotide sequence ID" value="NZ_VOSL01000054.1"/>
</dbReference>
<dbReference type="CDD" id="cd01639">
    <property type="entry name" value="IMPase"/>
    <property type="match status" value="1"/>
</dbReference>
<dbReference type="GO" id="GO:0008934">
    <property type="term" value="F:inositol monophosphate 1-phosphatase activity"/>
    <property type="evidence" value="ECO:0007669"/>
    <property type="project" value="InterPro"/>
</dbReference>
<comment type="similarity">
    <text evidence="7">Belongs to the inositol monophosphatase superfamily.</text>
</comment>
<dbReference type="GO" id="GO:0006020">
    <property type="term" value="P:inositol metabolic process"/>
    <property type="evidence" value="ECO:0007669"/>
    <property type="project" value="TreeGrafter"/>
</dbReference>
<dbReference type="InterPro" id="IPR022337">
    <property type="entry name" value="Inositol_monophosphatase_SuhB"/>
</dbReference>
<evidence type="ECO:0000256" key="1">
    <source>
        <dbReference type="ARBA" id="ARBA00001033"/>
    </source>
</evidence>
<evidence type="ECO:0000256" key="3">
    <source>
        <dbReference type="ARBA" id="ARBA00022723"/>
    </source>
</evidence>
<evidence type="ECO:0000313" key="9">
    <source>
        <dbReference type="Proteomes" id="UP000321046"/>
    </source>
</evidence>
<comment type="caution">
    <text evidence="8">The sequence shown here is derived from an EMBL/GenBank/DDBJ whole genome shotgun (WGS) entry which is preliminary data.</text>
</comment>
<comment type="catalytic activity">
    <reaction evidence="1 7">
        <text>a myo-inositol phosphate + H2O = myo-inositol + phosphate</text>
        <dbReference type="Rhea" id="RHEA:24056"/>
        <dbReference type="ChEBI" id="CHEBI:15377"/>
        <dbReference type="ChEBI" id="CHEBI:17268"/>
        <dbReference type="ChEBI" id="CHEBI:43474"/>
        <dbReference type="ChEBI" id="CHEBI:84139"/>
        <dbReference type="EC" id="3.1.3.25"/>
    </reaction>
</comment>
<protein>
    <recommendedName>
        <fullName evidence="7">Inositol-1-monophosphatase</fullName>
        <ecNumber evidence="7">3.1.3.25</ecNumber>
    </recommendedName>
</protein>
<keyword evidence="4 7" id="KW-0378">Hydrolase</keyword>
<evidence type="ECO:0000256" key="5">
    <source>
        <dbReference type="ARBA" id="ARBA00022842"/>
    </source>
</evidence>
<dbReference type="EMBL" id="VOSL01000054">
    <property type="protein sequence ID" value="TXD34471.1"/>
    <property type="molecule type" value="Genomic_DNA"/>
</dbReference>
<comment type="cofactor">
    <cofactor evidence="2 6 7">
        <name>Mg(2+)</name>
        <dbReference type="ChEBI" id="CHEBI:18420"/>
    </cofactor>
</comment>
<dbReference type="FunFam" id="3.30.540.10:FF:000003">
    <property type="entry name" value="Inositol-1-monophosphatase"/>
    <property type="match status" value="1"/>
</dbReference>
<dbReference type="PANTHER" id="PTHR20854:SF4">
    <property type="entry name" value="INOSITOL-1-MONOPHOSPHATASE-RELATED"/>
    <property type="match status" value="1"/>
</dbReference>
<organism evidence="8 9">
    <name type="scientific">Lujinxingia vulgaris</name>
    <dbReference type="NCBI Taxonomy" id="2600176"/>
    <lineage>
        <taxon>Bacteria</taxon>
        <taxon>Deltaproteobacteria</taxon>
        <taxon>Bradymonadales</taxon>
        <taxon>Lujinxingiaceae</taxon>
        <taxon>Lujinxingia</taxon>
    </lineage>
</organism>
<dbReference type="Gene3D" id="3.30.540.10">
    <property type="entry name" value="Fructose-1,6-Bisphosphatase, subunit A, domain 1"/>
    <property type="match status" value="1"/>
</dbReference>
<dbReference type="Pfam" id="PF00459">
    <property type="entry name" value="Inositol_P"/>
    <property type="match status" value="1"/>
</dbReference>
<dbReference type="PRINTS" id="PR00377">
    <property type="entry name" value="IMPHPHTASES"/>
</dbReference>
<dbReference type="SUPFAM" id="SSF56655">
    <property type="entry name" value="Carbohydrate phosphatase"/>
    <property type="match status" value="1"/>
</dbReference>
<dbReference type="AlphaFoldDB" id="A0A5C6X8X5"/>
<reference evidence="8 9" key="1">
    <citation type="submission" date="2019-08" db="EMBL/GenBank/DDBJ databases">
        <title>Bradymonadales sp. TMQ2.</title>
        <authorList>
            <person name="Liang Q."/>
        </authorList>
    </citation>
    <scope>NUCLEOTIDE SEQUENCE [LARGE SCALE GENOMIC DNA]</scope>
    <source>
        <strain evidence="8 9">TMQ2</strain>
    </source>
</reference>
<feature type="binding site" evidence="6">
    <location>
        <position position="216"/>
    </location>
    <ligand>
        <name>Mg(2+)</name>
        <dbReference type="ChEBI" id="CHEBI:18420"/>
        <label>1</label>
        <note>catalytic</note>
    </ligand>
</feature>
<evidence type="ECO:0000256" key="2">
    <source>
        <dbReference type="ARBA" id="ARBA00001946"/>
    </source>
</evidence>
<dbReference type="OrthoDB" id="9785695at2"/>
<dbReference type="Gene3D" id="3.40.190.80">
    <property type="match status" value="1"/>
</dbReference>
<evidence type="ECO:0000313" key="8">
    <source>
        <dbReference type="EMBL" id="TXD34471.1"/>
    </source>
</evidence>
<evidence type="ECO:0000256" key="7">
    <source>
        <dbReference type="RuleBase" id="RU364068"/>
    </source>
</evidence>
<dbReference type="GO" id="GO:0046872">
    <property type="term" value="F:metal ion binding"/>
    <property type="evidence" value="ECO:0007669"/>
    <property type="project" value="UniProtKB-KW"/>
</dbReference>
<dbReference type="PANTHER" id="PTHR20854">
    <property type="entry name" value="INOSITOL MONOPHOSPHATASE"/>
    <property type="match status" value="1"/>
</dbReference>
<feature type="binding site" evidence="6">
    <location>
        <position position="67"/>
    </location>
    <ligand>
        <name>Mg(2+)</name>
        <dbReference type="ChEBI" id="CHEBI:18420"/>
        <label>1</label>
        <note>catalytic</note>
    </ligand>
</feature>
<sequence>MTYHHELRVAESIARQAGRHILRERAKNMEVSLKAPNDLVTNVDRSTERLITAAIREHFPDDDILGEEYGDHQGDSPASGARRRWLIDPIDGTVNFTMGIPLYCVSIALQVDGHTVVGVIYEPNRDELFGARDGQPATLNGAPIRVSDCPMVANAVLVTGFPSGRGEEFEQALEQFINLTRTSRGVRRLGSAAIDLAYVACGRIDAFWEFGLSPWDTGAGYLIVAQAGGRVSALDGSPYMVEGRSILASNGALHAELIEALKL</sequence>
<dbReference type="InterPro" id="IPR020583">
    <property type="entry name" value="Inositol_monoP_metal-BS"/>
</dbReference>
<proteinExistence type="inferred from homology"/>
<dbReference type="Proteomes" id="UP000321046">
    <property type="component" value="Unassembled WGS sequence"/>
</dbReference>
<gene>
    <name evidence="8" type="ORF">FRC96_12625</name>
</gene>
<keyword evidence="3 6" id="KW-0479">Metal-binding</keyword>
<evidence type="ECO:0000256" key="6">
    <source>
        <dbReference type="PIRSR" id="PIRSR600760-2"/>
    </source>
</evidence>
<dbReference type="InterPro" id="IPR033942">
    <property type="entry name" value="IMPase"/>
</dbReference>
<feature type="binding site" evidence="6">
    <location>
        <position position="90"/>
    </location>
    <ligand>
        <name>Mg(2+)</name>
        <dbReference type="ChEBI" id="CHEBI:18420"/>
        <label>2</label>
    </ligand>
</feature>
<feature type="binding site" evidence="6">
    <location>
        <position position="91"/>
    </location>
    <ligand>
        <name>Mg(2+)</name>
        <dbReference type="ChEBI" id="CHEBI:18420"/>
        <label>1</label>
        <note>catalytic</note>
    </ligand>
</feature>
<keyword evidence="5 6" id="KW-0460">Magnesium</keyword>
<dbReference type="PROSITE" id="PS00629">
    <property type="entry name" value="IMP_1"/>
    <property type="match status" value="1"/>
</dbReference>
<name>A0A5C6X8X5_9DELT</name>
<dbReference type="PRINTS" id="PR01959">
    <property type="entry name" value="SBIMPHPHTASE"/>
</dbReference>
<dbReference type="GO" id="GO:0007165">
    <property type="term" value="P:signal transduction"/>
    <property type="evidence" value="ECO:0007669"/>
    <property type="project" value="TreeGrafter"/>
</dbReference>
<evidence type="ECO:0000256" key="4">
    <source>
        <dbReference type="ARBA" id="ARBA00022801"/>
    </source>
</evidence>
<dbReference type="EC" id="3.1.3.25" evidence="7"/>
<accession>A0A5C6X8X5</accession>